<sequence length="110" mass="12172">MGQFDSSLLKRREDTVLHRASGGDEDMYIHPQVEQEEGPAGQGNGHHFLHTTVSHFHRFHCQTRSVHDTVEARLTGENIQGVKPVRQKVGLAVRLGLGAIVEVAKLVTGR</sequence>
<accession>A0AAV6PVQ8</accession>
<evidence type="ECO:0000313" key="3">
    <source>
        <dbReference type="Proteomes" id="UP000693946"/>
    </source>
</evidence>
<name>A0AAV6PVQ8_SOLSE</name>
<organism evidence="2 3">
    <name type="scientific">Solea senegalensis</name>
    <name type="common">Senegalese sole</name>
    <dbReference type="NCBI Taxonomy" id="28829"/>
    <lineage>
        <taxon>Eukaryota</taxon>
        <taxon>Metazoa</taxon>
        <taxon>Chordata</taxon>
        <taxon>Craniata</taxon>
        <taxon>Vertebrata</taxon>
        <taxon>Euteleostomi</taxon>
        <taxon>Actinopterygii</taxon>
        <taxon>Neopterygii</taxon>
        <taxon>Teleostei</taxon>
        <taxon>Neoteleostei</taxon>
        <taxon>Acanthomorphata</taxon>
        <taxon>Carangaria</taxon>
        <taxon>Pleuronectiformes</taxon>
        <taxon>Pleuronectoidei</taxon>
        <taxon>Soleidae</taxon>
        <taxon>Solea</taxon>
    </lineage>
</organism>
<dbReference type="Proteomes" id="UP000693946">
    <property type="component" value="Linkage Group LG8"/>
</dbReference>
<dbReference type="EMBL" id="JAGKHQ010000020">
    <property type="protein sequence ID" value="KAG7478782.1"/>
    <property type="molecule type" value="Genomic_DNA"/>
</dbReference>
<protein>
    <submittedName>
        <fullName evidence="2">Uncharacterized protein</fullName>
    </submittedName>
</protein>
<keyword evidence="3" id="KW-1185">Reference proteome</keyword>
<gene>
    <name evidence="2" type="ORF">JOB18_008393</name>
</gene>
<evidence type="ECO:0000256" key="1">
    <source>
        <dbReference type="SAM" id="MobiDB-lite"/>
    </source>
</evidence>
<dbReference type="AlphaFoldDB" id="A0AAV6PVQ8"/>
<proteinExistence type="predicted"/>
<evidence type="ECO:0000313" key="2">
    <source>
        <dbReference type="EMBL" id="KAG7478782.1"/>
    </source>
</evidence>
<feature type="region of interest" description="Disordered" evidence="1">
    <location>
        <begin position="18"/>
        <end position="48"/>
    </location>
</feature>
<reference evidence="2 3" key="1">
    <citation type="journal article" date="2021" name="Sci. Rep.">
        <title>Chromosome anchoring in Senegalese sole (Solea senegalensis) reveals sex-associated markers and genome rearrangements in flatfish.</title>
        <authorList>
            <person name="Guerrero-Cozar I."/>
            <person name="Gomez-Garrido J."/>
            <person name="Berbel C."/>
            <person name="Martinez-Blanch J.F."/>
            <person name="Alioto T."/>
            <person name="Claros M.G."/>
            <person name="Gagnaire P.A."/>
            <person name="Manchado M."/>
        </authorList>
    </citation>
    <scope>NUCLEOTIDE SEQUENCE [LARGE SCALE GENOMIC DNA]</scope>
    <source>
        <strain evidence="2">Sse05_10M</strain>
    </source>
</reference>
<comment type="caution">
    <text evidence="2">The sequence shown here is derived from an EMBL/GenBank/DDBJ whole genome shotgun (WGS) entry which is preliminary data.</text>
</comment>